<dbReference type="InterPro" id="IPR011335">
    <property type="entry name" value="Restrct_endonuc-II-like"/>
</dbReference>
<dbReference type="InterPro" id="IPR052906">
    <property type="entry name" value="Type_IV_Methyl-Rstrct_Enzyme"/>
</dbReference>
<dbReference type="Gene3D" id="3.40.1350.10">
    <property type="match status" value="1"/>
</dbReference>
<evidence type="ECO:0000313" key="3">
    <source>
        <dbReference type="Proteomes" id="UP000216308"/>
    </source>
</evidence>
<reference evidence="2 3" key="1">
    <citation type="journal article" date="2014" name="Front. Microbiol.">
        <title>Population and genomic analysis of the genus Halorubrum.</title>
        <authorList>
            <person name="Fullmer M.S."/>
            <person name="Soucy S.M."/>
            <person name="Swithers K.S."/>
            <person name="Makkay A.M."/>
            <person name="Wheeler R."/>
            <person name="Ventosa A."/>
            <person name="Gogarten J.P."/>
            <person name="Papke R.T."/>
        </authorList>
    </citation>
    <scope>NUCLEOTIDE SEQUENCE [LARGE SCALE GENOMIC DNA]</scope>
    <source>
        <strain evidence="2 3">Cb34</strain>
    </source>
</reference>
<organism evidence="2 3">
    <name type="scientific">Halorubrum halodurans</name>
    <dbReference type="NCBI Taxonomy" id="1383851"/>
    <lineage>
        <taxon>Archaea</taxon>
        <taxon>Methanobacteriati</taxon>
        <taxon>Methanobacteriota</taxon>
        <taxon>Stenosarchaea group</taxon>
        <taxon>Halobacteria</taxon>
        <taxon>Halobacteriales</taxon>
        <taxon>Haloferacaceae</taxon>
        <taxon>Halorubrum</taxon>
    </lineage>
</organism>
<name>A0A256IPU8_9EURY</name>
<dbReference type="GO" id="GO:0003677">
    <property type="term" value="F:DNA binding"/>
    <property type="evidence" value="ECO:0007669"/>
    <property type="project" value="InterPro"/>
</dbReference>
<dbReference type="AlphaFoldDB" id="A0A256IPU8"/>
<dbReference type="Proteomes" id="UP000216308">
    <property type="component" value="Unassembled WGS sequence"/>
</dbReference>
<evidence type="ECO:0000313" key="2">
    <source>
        <dbReference type="EMBL" id="OYR58147.1"/>
    </source>
</evidence>
<protein>
    <recommendedName>
        <fullName evidence="1">Restriction endonuclease type IV Mrr domain-containing protein</fullName>
    </recommendedName>
</protein>
<dbReference type="EMBL" id="NHPJ01000044">
    <property type="protein sequence ID" value="OYR58147.1"/>
    <property type="molecule type" value="Genomic_DNA"/>
</dbReference>
<dbReference type="GO" id="GO:0015666">
    <property type="term" value="F:restriction endodeoxyribonuclease activity"/>
    <property type="evidence" value="ECO:0007669"/>
    <property type="project" value="TreeGrafter"/>
</dbReference>
<feature type="domain" description="Restriction endonuclease type IV Mrr" evidence="1">
    <location>
        <begin position="14"/>
        <end position="126"/>
    </location>
</feature>
<gene>
    <name evidence="2" type="ORF">DJ70_03850</name>
</gene>
<proteinExistence type="predicted"/>
<comment type="caution">
    <text evidence="2">The sequence shown here is derived from an EMBL/GenBank/DDBJ whole genome shotgun (WGS) entry which is preliminary data.</text>
</comment>
<keyword evidence="3" id="KW-1185">Reference proteome</keyword>
<dbReference type="RefSeq" id="WP_094530323.1">
    <property type="nucleotide sequence ID" value="NZ_NHPJ01000044.1"/>
</dbReference>
<dbReference type="InterPro" id="IPR007560">
    <property type="entry name" value="Restrct_endonuc_IV_Mrr"/>
</dbReference>
<sequence length="168" mass="18525">MGDLIEDIQSRLVSVSPYELEDIVADLWNSMGYHAKSTSNSGDRGIDVVARAVESEKIEAIQVKRNQKENRIGSPEIRRYATLYLQDSDIDEVVLVTTSSFTDEAIILAHDLDVRLIHGRKLAELIHEHGGSAIRSGEPSLDRSEDNTPRTVDRIVLSGNVPGSNTVS</sequence>
<dbReference type="PANTHER" id="PTHR30015:SF7">
    <property type="entry name" value="TYPE IV METHYL-DIRECTED RESTRICTION ENZYME ECOKMRR"/>
    <property type="match status" value="1"/>
</dbReference>
<dbReference type="Pfam" id="PF04471">
    <property type="entry name" value="Mrr_cat"/>
    <property type="match status" value="1"/>
</dbReference>
<dbReference type="SUPFAM" id="SSF52980">
    <property type="entry name" value="Restriction endonuclease-like"/>
    <property type="match status" value="1"/>
</dbReference>
<dbReference type="PANTHER" id="PTHR30015">
    <property type="entry name" value="MRR RESTRICTION SYSTEM PROTEIN"/>
    <property type="match status" value="1"/>
</dbReference>
<dbReference type="GO" id="GO:0009307">
    <property type="term" value="P:DNA restriction-modification system"/>
    <property type="evidence" value="ECO:0007669"/>
    <property type="project" value="InterPro"/>
</dbReference>
<dbReference type="InterPro" id="IPR011856">
    <property type="entry name" value="tRNA_endonuc-like_dom_sf"/>
</dbReference>
<accession>A0A256IPU8</accession>
<evidence type="ECO:0000259" key="1">
    <source>
        <dbReference type="Pfam" id="PF04471"/>
    </source>
</evidence>
<dbReference type="OrthoDB" id="141004at2157"/>